<evidence type="ECO:0000256" key="1">
    <source>
        <dbReference type="SAM" id="MobiDB-lite"/>
    </source>
</evidence>
<protein>
    <submittedName>
        <fullName evidence="3">Transglycosylase-like protein with SLT domain</fullName>
    </submittedName>
</protein>
<dbReference type="InterPro" id="IPR008258">
    <property type="entry name" value="Transglycosylase_SLT_dom_1"/>
</dbReference>
<gene>
    <name evidence="3" type="ORF">EV644_104160</name>
</gene>
<dbReference type="EMBL" id="SLWM01000004">
    <property type="protein sequence ID" value="TCO25656.1"/>
    <property type="molecule type" value="Genomic_DNA"/>
</dbReference>
<name>A0ABY2BPJ2_9ACTN</name>
<reference evidence="3 4" key="1">
    <citation type="journal article" date="2015" name="Stand. Genomic Sci.">
        <title>Genomic Encyclopedia of Bacterial and Archaeal Type Strains, Phase III: the genomes of soil and plant-associated and newly described type strains.</title>
        <authorList>
            <person name="Whitman W.B."/>
            <person name="Woyke T."/>
            <person name="Klenk H.P."/>
            <person name="Zhou Y."/>
            <person name="Lilburn T.G."/>
            <person name="Beck B.J."/>
            <person name="De Vos P."/>
            <person name="Vandamme P."/>
            <person name="Eisen J.A."/>
            <person name="Garrity G."/>
            <person name="Hugenholtz P."/>
            <person name="Kyrpides N.C."/>
        </authorList>
    </citation>
    <scope>NUCLEOTIDE SEQUENCE [LARGE SCALE GENOMIC DNA]</scope>
    <source>
        <strain evidence="3 4">VKM Ac-2538</strain>
    </source>
</reference>
<dbReference type="SUPFAM" id="SSF53955">
    <property type="entry name" value="Lysozyme-like"/>
    <property type="match status" value="1"/>
</dbReference>
<evidence type="ECO:0000259" key="2">
    <source>
        <dbReference type="Pfam" id="PF01464"/>
    </source>
</evidence>
<accession>A0ABY2BPJ2</accession>
<dbReference type="Gene3D" id="1.10.530.10">
    <property type="match status" value="1"/>
</dbReference>
<sequence length="223" mass="24309">MSKGWWWIAVGAVVVAAWAARGGDSPETAVPPPRATASDTPRPPAPKPSAKITPSPSDWSTNYDPASFAVQVRRSAGRAGIKPQLLMAILYNESYKPHDPELERSWQRIKPDAAFGIANMHRAAFNETKRGRPFAGRSWEELPDHPELAVEAAAWHLHDLAARLPSRTRGTFSKDELLALGYNTGSGNMRAFATGAKPGAQAQSYLDRLHQNWAKAANAVRVP</sequence>
<keyword evidence="4" id="KW-1185">Reference proteome</keyword>
<feature type="region of interest" description="Disordered" evidence="1">
    <location>
        <begin position="23"/>
        <end position="59"/>
    </location>
</feature>
<dbReference type="InterPro" id="IPR023346">
    <property type="entry name" value="Lysozyme-like_dom_sf"/>
</dbReference>
<proteinExistence type="predicted"/>
<evidence type="ECO:0000313" key="3">
    <source>
        <dbReference type="EMBL" id="TCO25656.1"/>
    </source>
</evidence>
<dbReference type="Proteomes" id="UP000295818">
    <property type="component" value="Unassembled WGS sequence"/>
</dbReference>
<organism evidence="3 4">
    <name type="scientific">Kribbella orskensis</name>
    <dbReference type="NCBI Taxonomy" id="2512216"/>
    <lineage>
        <taxon>Bacteria</taxon>
        <taxon>Bacillati</taxon>
        <taxon>Actinomycetota</taxon>
        <taxon>Actinomycetes</taxon>
        <taxon>Propionibacteriales</taxon>
        <taxon>Kribbellaceae</taxon>
        <taxon>Kribbella</taxon>
    </lineage>
</organism>
<dbReference type="RefSeq" id="WP_199239791.1">
    <property type="nucleotide sequence ID" value="NZ_SLWM01000004.1"/>
</dbReference>
<comment type="caution">
    <text evidence="3">The sequence shown here is derived from an EMBL/GenBank/DDBJ whole genome shotgun (WGS) entry which is preliminary data.</text>
</comment>
<feature type="domain" description="Transglycosylase SLT" evidence="2">
    <location>
        <begin position="75"/>
        <end position="191"/>
    </location>
</feature>
<dbReference type="Pfam" id="PF01464">
    <property type="entry name" value="SLT"/>
    <property type="match status" value="1"/>
</dbReference>
<evidence type="ECO:0000313" key="4">
    <source>
        <dbReference type="Proteomes" id="UP000295818"/>
    </source>
</evidence>